<dbReference type="Gene3D" id="3.40.109.10">
    <property type="entry name" value="NADH Oxidase"/>
    <property type="match status" value="1"/>
</dbReference>
<dbReference type="EMBL" id="HBFA01028582">
    <property type="protein sequence ID" value="CAD8679236.1"/>
    <property type="molecule type" value="Transcribed_RNA"/>
</dbReference>
<dbReference type="GO" id="GO:0016491">
    <property type="term" value="F:oxidoreductase activity"/>
    <property type="evidence" value="ECO:0007669"/>
    <property type="project" value="InterPro"/>
</dbReference>
<accession>A0A7S0WR52</accession>
<dbReference type="PANTHER" id="PTHR43543:SF1">
    <property type="entry name" value="MALONIC SEMIALDEHYDE REDUCTASE RUTE-RELATED"/>
    <property type="match status" value="1"/>
</dbReference>
<dbReference type="Pfam" id="PF00881">
    <property type="entry name" value="Nitroreductase"/>
    <property type="match status" value="1"/>
</dbReference>
<dbReference type="AlphaFoldDB" id="A0A7S0WR52"/>
<reference evidence="2" key="1">
    <citation type="submission" date="2021-01" db="EMBL/GenBank/DDBJ databases">
        <authorList>
            <person name="Corre E."/>
            <person name="Pelletier E."/>
            <person name="Niang G."/>
            <person name="Scheremetjew M."/>
            <person name="Finn R."/>
            <person name="Kale V."/>
            <person name="Holt S."/>
            <person name="Cochrane G."/>
            <person name="Meng A."/>
            <person name="Brown T."/>
            <person name="Cohen L."/>
        </authorList>
    </citation>
    <scope>NUCLEOTIDE SEQUENCE</scope>
    <source>
        <strain evidence="2">CCMP722</strain>
    </source>
</reference>
<gene>
    <name evidence="2" type="ORF">POBO1169_LOCUS14457</name>
</gene>
<feature type="domain" description="Nitroreductase" evidence="1">
    <location>
        <begin position="104"/>
        <end position="318"/>
    </location>
</feature>
<evidence type="ECO:0000313" key="2">
    <source>
        <dbReference type="EMBL" id="CAD8679236.1"/>
    </source>
</evidence>
<dbReference type="SUPFAM" id="SSF55469">
    <property type="entry name" value="FMN-dependent nitroreductase-like"/>
    <property type="match status" value="1"/>
</dbReference>
<dbReference type="InterPro" id="IPR000415">
    <property type="entry name" value="Nitroreductase-like"/>
</dbReference>
<organism evidence="2">
    <name type="scientific">Pyramimonas obovata</name>
    <dbReference type="NCBI Taxonomy" id="1411642"/>
    <lineage>
        <taxon>Eukaryota</taxon>
        <taxon>Viridiplantae</taxon>
        <taxon>Chlorophyta</taxon>
        <taxon>Pyramimonadophyceae</taxon>
        <taxon>Pyramimonadales</taxon>
        <taxon>Pyramimonadaceae</taxon>
        <taxon>Pyramimonas</taxon>
        <taxon>Pyramimonas incertae sedis</taxon>
    </lineage>
</organism>
<protein>
    <recommendedName>
        <fullName evidence="1">Nitroreductase domain-containing protein</fullName>
    </recommendedName>
</protein>
<dbReference type="InterPro" id="IPR050461">
    <property type="entry name" value="Nitroreductase_HadB/RutE"/>
</dbReference>
<name>A0A7S0WR52_9CHLO</name>
<dbReference type="InterPro" id="IPR029479">
    <property type="entry name" value="Nitroreductase"/>
</dbReference>
<sequence>MAFSSTLAHLGKVSHASYTRSSTTDHVQFGTRRCIQLPLTSASQRANSTRLSANGRLFESRMGQTKCQRSTLCVRAEIKASTASGKVDKVETVETDLEGFERVVKGRYTNKVYDKTRAIPAGFLEKCLGLCLRAPTSFNTQPYIALVVDDDKTKQALSECMLGEGNINRVLDAPATVVFAADNNCMRNVPKVMDLWLKDGAPAGFVKTLLPLYVALFSNGFGFFGRIPFIGSLINLIVYLVRKVALSIASFFTCVPTPSTAEAWSMKNAMFPATIFMLAASAAGLTTSPMEGYDSRRVRSALNLPGHYSVALAVSVGYPPAQETRRSSRFDSKDLVYRNTFGQEFPGIPAY</sequence>
<proteinExistence type="predicted"/>
<dbReference type="PANTHER" id="PTHR43543">
    <property type="entry name" value="MALONIC SEMIALDEHYDE REDUCTASE RUTE-RELATED"/>
    <property type="match status" value="1"/>
</dbReference>
<evidence type="ECO:0000259" key="1">
    <source>
        <dbReference type="Pfam" id="PF00881"/>
    </source>
</evidence>